<evidence type="ECO:0000256" key="1">
    <source>
        <dbReference type="ARBA" id="ARBA00004442"/>
    </source>
</evidence>
<evidence type="ECO:0000259" key="8">
    <source>
        <dbReference type="PROSITE" id="PS51123"/>
    </source>
</evidence>
<feature type="chain" id="PRO_5022927091" evidence="7">
    <location>
        <begin position="20"/>
        <end position="493"/>
    </location>
</feature>
<dbReference type="CDD" id="cd07185">
    <property type="entry name" value="OmpA_C-like"/>
    <property type="match status" value="1"/>
</dbReference>
<evidence type="ECO:0000313" key="9">
    <source>
        <dbReference type="EMBL" id="TYZ06779.1"/>
    </source>
</evidence>
<evidence type="ECO:0000313" key="10">
    <source>
        <dbReference type="Proteomes" id="UP000322791"/>
    </source>
</evidence>
<feature type="domain" description="OmpA-like" evidence="8">
    <location>
        <begin position="370"/>
        <end position="487"/>
    </location>
</feature>
<reference evidence="9 10" key="1">
    <citation type="submission" date="2019-08" db="EMBL/GenBank/DDBJ databases">
        <authorList>
            <person name="Seo M.-J."/>
        </authorList>
    </citation>
    <scope>NUCLEOTIDE SEQUENCE [LARGE SCALE GENOMIC DNA]</scope>
    <source>
        <strain evidence="9 10">KIGAM108</strain>
    </source>
</reference>
<dbReference type="AlphaFoldDB" id="A0A5D6UWK7"/>
<dbReference type="InterPro" id="IPR050330">
    <property type="entry name" value="Bact_OuterMem_StrucFunc"/>
</dbReference>
<feature type="compositionally biased region" description="Basic and acidic residues" evidence="6">
    <location>
        <begin position="246"/>
        <end position="268"/>
    </location>
</feature>
<feature type="region of interest" description="Disordered" evidence="6">
    <location>
        <begin position="223"/>
        <end position="335"/>
    </location>
</feature>
<comment type="caution">
    <text evidence="9">The sequence shown here is derived from an EMBL/GenBank/DDBJ whole genome shotgun (WGS) entry which is preliminary data.</text>
</comment>
<feature type="compositionally biased region" description="Basic and acidic residues" evidence="6">
    <location>
        <begin position="223"/>
        <end position="236"/>
    </location>
</feature>
<feature type="compositionally biased region" description="Basic and acidic residues" evidence="6">
    <location>
        <begin position="312"/>
        <end position="322"/>
    </location>
</feature>
<dbReference type="PRINTS" id="PR01021">
    <property type="entry name" value="OMPADOMAIN"/>
</dbReference>
<keyword evidence="2 7" id="KW-0732">Signal</keyword>
<accession>A0A5D6UWK7</accession>
<feature type="compositionally biased region" description="Basic and acidic residues" evidence="6">
    <location>
        <begin position="279"/>
        <end position="289"/>
    </location>
</feature>
<dbReference type="GO" id="GO:0005509">
    <property type="term" value="F:calcium ion binding"/>
    <property type="evidence" value="ECO:0007669"/>
    <property type="project" value="InterPro"/>
</dbReference>
<evidence type="ECO:0000256" key="7">
    <source>
        <dbReference type="SAM" id="SignalP"/>
    </source>
</evidence>
<protein>
    <submittedName>
        <fullName evidence="9">OmpA family protein</fullName>
    </submittedName>
</protein>
<dbReference type="RefSeq" id="WP_149072244.1">
    <property type="nucleotide sequence ID" value="NZ_VTHL01000021.1"/>
</dbReference>
<dbReference type="SUPFAM" id="SSF103088">
    <property type="entry name" value="OmpA-like"/>
    <property type="match status" value="1"/>
</dbReference>
<dbReference type="InterPro" id="IPR006665">
    <property type="entry name" value="OmpA-like"/>
</dbReference>
<dbReference type="InterPro" id="IPR036737">
    <property type="entry name" value="OmpA-like_sf"/>
</dbReference>
<comment type="subcellular location">
    <subcellularLocation>
        <location evidence="1">Cell outer membrane</location>
    </subcellularLocation>
</comment>
<evidence type="ECO:0000256" key="5">
    <source>
        <dbReference type="PROSITE-ProRule" id="PRU00473"/>
    </source>
</evidence>
<dbReference type="Proteomes" id="UP000322791">
    <property type="component" value="Unassembled WGS sequence"/>
</dbReference>
<dbReference type="EMBL" id="VTHL01000021">
    <property type="protein sequence ID" value="TYZ06779.1"/>
    <property type="molecule type" value="Genomic_DNA"/>
</dbReference>
<dbReference type="PANTHER" id="PTHR30329">
    <property type="entry name" value="STATOR ELEMENT OF FLAGELLAR MOTOR COMPLEX"/>
    <property type="match status" value="1"/>
</dbReference>
<feature type="signal peptide" evidence="7">
    <location>
        <begin position="1"/>
        <end position="19"/>
    </location>
</feature>
<keyword evidence="4" id="KW-0998">Cell outer membrane</keyword>
<dbReference type="InterPro" id="IPR006690">
    <property type="entry name" value="OMPA-like_CS"/>
</dbReference>
<gene>
    <name evidence="9" type="ORF">FY528_17105</name>
</gene>
<dbReference type="PROSITE" id="PS01068">
    <property type="entry name" value="OMPA_1"/>
    <property type="match status" value="1"/>
</dbReference>
<keyword evidence="3 5" id="KW-0472">Membrane</keyword>
<dbReference type="InterPro" id="IPR028974">
    <property type="entry name" value="TSP_type-3_rpt"/>
</dbReference>
<evidence type="ECO:0000256" key="2">
    <source>
        <dbReference type="ARBA" id="ARBA00022729"/>
    </source>
</evidence>
<dbReference type="Pfam" id="PF02412">
    <property type="entry name" value="TSP_3"/>
    <property type="match status" value="3"/>
</dbReference>
<name>A0A5D6UWK7_9BACT</name>
<evidence type="ECO:0000256" key="3">
    <source>
        <dbReference type="ARBA" id="ARBA00023136"/>
    </source>
</evidence>
<dbReference type="GO" id="GO:0009279">
    <property type="term" value="C:cell outer membrane"/>
    <property type="evidence" value="ECO:0007669"/>
    <property type="project" value="UniProtKB-SubCell"/>
</dbReference>
<dbReference type="InterPro" id="IPR006664">
    <property type="entry name" value="OMP_bac"/>
</dbReference>
<dbReference type="Gene3D" id="3.30.1330.60">
    <property type="entry name" value="OmpA-like domain"/>
    <property type="match status" value="1"/>
</dbReference>
<evidence type="ECO:0000256" key="4">
    <source>
        <dbReference type="ARBA" id="ARBA00023237"/>
    </source>
</evidence>
<sequence>MRKILASALLSGAALLATAPEGAAQTADRKMAISLTGNAFQYKGNFGSDFWQWGENKYGPGISINRYLSPGLDVLLSGNYVELKKTTSPLSSPYFGSSFATNVVNVNLGLKLKLNNGWALKEDAVIQPYLLAAPGLTYTSREGTINRNGASLNTDSDKSYFDLFGAAGINFRVSDAVGLFVQTGQHIPLNANLDGDPARDDNKWDDRFLQHTAGITIAFGKAKDTDNDGVPDRKDQCPNTPAGVAVDEKGCPLDGDKDGVPDYQDKCPTEAGSKALDGCPDRDNDGVRDSEDDCPDQAGKAALRGCPDADNDGVRDQDDKCPDTPAGTQVDATGCPLNLDKDGDGIPDSVDRCPGTPAGAKVDSLGCPEIPESIRRLEQPVRFETNSTVIKRTSYGTLDKMVQVLKDHPEYAVRISGHADSRGTDEYNQRLSERRAESAKRYFTGKNIDPARVVTQGFGESRPAAANGSASGMAKNRRVEFKFEFYIPSQPQP</sequence>
<dbReference type="SUPFAM" id="SSF103647">
    <property type="entry name" value="TSP type-3 repeat"/>
    <property type="match status" value="2"/>
</dbReference>
<dbReference type="Gene3D" id="4.10.1080.10">
    <property type="entry name" value="TSP type-3 repeat"/>
    <property type="match status" value="2"/>
</dbReference>
<dbReference type="Pfam" id="PF00691">
    <property type="entry name" value="OmpA"/>
    <property type="match status" value="1"/>
</dbReference>
<proteinExistence type="predicted"/>
<dbReference type="PROSITE" id="PS51123">
    <property type="entry name" value="OMPA_2"/>
    <property type="match status" value="1"/>
</dbReference>
<organism evidence="9 10">
    <name type="scientific">Hymenobacter lutimineralis</name>
    <dbReference type="NCBI Taxonomy" id="2606448"/>
    <lineage>
        <taxon>Bacteria</taxon>
        <taxon>Pseudomonadati</taxon>
        <taxon>Bacteroidota</taxon>
        <taxon>Cytophagia</taxon>
        <taxon>Cytophagales</taxon>
        <taxon>Hymenobacteraceae</taxon>
        <taxon>Hymenobacter</taxon>
    </lineage>
</organism>
<dbReference type="InterPro" id="IPR003367">
    <property type="entry name" value="Thrombospondin_3-like_rpt"/>
</dbReference>
<evidence type="ECO:0000256" key="6">
    <source>
        <dbReference type="SAM" id="MobiDB-lite"/>
    </source>
</evidence>
<dbReference type="PANTHER" id="PTHR30329:SF21">
    <property type="entry name" value="LIPOPROTEIN YIAD-RELATED"/>
    <property type="match status" value="1"/>
</dbReference>
<dbReference type="GO" id="GO:0007155">
    <property type="term" value="P:cell adhesion"/>
    <property type="evidence" value="ECO:0007669"/>
    <property type="project" value="InterPro"/>
</dbReference>
<keyword evidence="10" id="KW-1185">Reference proteome</keyword>